<dbReference type="PROSITE" id="PS00633">
    <property type="entry name" value="BROMODOMAIN_1"/>
    <property type="match status" value="1"/>
</dbReference>
<comment type="subcellular location">
    <subcellularLocation>
        <location evidence="1">Nucleus</location>
    </subcellularLocation>
</comment>
<feature type="compositionally biased region" description="Basic and acidic residues" evidence="7">
    <location>
        <begin position="1239"/>
        <end position="1250"/>
    </location>
</feature>
<feature type="compositionally biased region" description="Low complexity" evidence="7">
    <location>
        <begin position="1325"/>
        <end position="1342"/>
    </location>
</feature>
<evidence type="ECO:0000256" key="2">
    <source>
        <dbReference type="ARBA" id="ARBA00023015"/>
    </source>
</evidence>
<protein>
    <submittedName>
        <fullName evidence="9">Transcriptional activator spt7</fullName>
    </submittedName>
</protein>
<evidence type="ECO:0000256" key="3">
    <source>
        <dbReference type="ARBA" id="ARBA00023117"/>
    </source>
</evidence>
<dbReference type="GO" id="GO:0046695">
    <property type="term" value="C:SLIK (SAGA-like) complex"/>
    <property type="evidence" value="ECO:0007669"/>
    <property type="project" value="InterPro"/>
</dbReference>
<dbReference type="CDD" id="cd22927">
    <property type="entry name" value="HFD_SPT7"/>
    <property type="match status" value="1"/>
</dbReference>
<dbReference type="SUPFAM" id="SSF47370">
    <property type="entry name" value="Bromodomain"/>
    <property type="match status" value="1"/>
</dbReference>
<feature type="compositionally biased region" description="Basic and acidic residues" evidence="7">
    <location>
        <begin position="318"/>
        <end position="330"/>
    </location>
</feature>
<comment type="caution">
    <text evidence="9">The sequence shown here is derived from an EMBL/GenBank/DDBJ whole genome shotgun (WGS) entry which is preliminary data.</text>
</comment>
<evidence type="ECO:0000313" key="9">
    <source>
        <dbReference type="EMBL" id="KAJ2868456.1"/>
    </source>
</evidence>
<evidence type="ECO:0000256" key="7">
    <source>
        <dbReference type="SAM" id="MobiDB-lite"/>
    </source>
</evidence>
<evidence type="ECO:0000259" key="8">
    <source>
        <dbReference type="PROSITE" id="PS50014"/>
    </source>
</evidence>
<evidence type="ECO:0000313" key="10">
    <source>
        <dbReference type="Proteomes" id="UP001140074"/>
    </source>
</evidence>
<evidence type="ECO:0000256" key="6">
    <source>
        <dbReference type="PROSITE-ProRule" id="PRU00035"/>
    </source>
</evidence>
<name>A0A9W8M7M4_9FUNG</name>
<sequence length="1342" mass="146566">MTSKQQPHSVRSLQAAARDMDLTGNWSRRSYQIALRLHERGEWSSYLAEAEVPWVTKALESPELWDRFISPRTEQWRFHAPPPPIFDLSPTAAHSPARDNTHLQIPIAHAQNQPSDVIASVKASAYSGKRVAHQDGEIGGGILPKAGKRARAVTAASMDSDDDMLSVLSGSDIDMAIWANDASVTPNPVSPGSATDAALAKAVSDTTGDLIAAEGSLVCALAAFHARSAIFEQYVSALCVPRDCIRCTEVVVALDDVAATQTKLKVDEPITDALLAGSADGDTMDVEVPSLTDAKMPEPLLSRNIDEDEEYDDDDGDGDVRMNGDDKQEPKMSAGDLAATRPLSNGVIAAGVGDIDSQPQTDPHTLLNGSSKDELGQANSDKPAVVNVALHSVFRTLDEMAEVVRDQNLCEGNVRQIKDVMQQRAAEPKDMLVTKLGSLQNMKNLAQFIDNHRDSVNLSTRELSHLLSEVRPKRTKWANDRRVGQVELYDALEHVLNELKNMGEASVPFLYQVKRKDAPDYLKVIKHPMDLAAMAKNLRNEVYNSKRQFSDHLQLIRDNCYTYNTEPGNYYRKSADALLAKARQLMDAVPDIVVREKSNGTSNGGGGGDDVQTECGDESGNESQGARTIYGNREGSVMVDEGTPAPGMAEYSSFQSSMSMMRASVDDLGIFDGAATNSLQLVSPQSQHEQQQQQRPKLTALAQNILLATSTSTATHIAVSEVVEGYDLSLSEKIWRSKTRKRIATYLRQAEQDATTSSLGERHAVKRTAQDMRAFECAAHDIRETVSCLDVQAIGRCTDISDLCTVYLQAAGSSDAAEARRRNEELDWRRKEWLRTTEDLDSHAWKFVSECEPAAGLPQLETLEEQAKKGGVLRWLNDDCEATVDEVLQGSAPKDEELAQPSIEAYSAARFPDNPMWRAMADNVECLKRIRGIDNKIWANRLNIPVGMLQPGTTGNGSARARAQRNADELGHLSVRDIHGEYATQPDPPQRFELDASSARHLLQRTTAFMLAHVGFEAATSSALTTISDFFIDFVTNLGRTLRTYSDKHGRAMSSEAILAHSLYANGVEDLSELEYYMRGEVGKHSNKLLDLQKKILKSYQDTMSDGRSDAAAPPDASVLESGEAFITGSMNGLGDLGEDFFGFKELGLDKEFGLEQLTVPQRLWQGKSTAVTADADLQVAPEEVLAHPKPEPWSPIATPHGQIGLLHRFLCEKLKAANGGTDPPGYEGIADGEKGSIVDESKQSAKEQGAEDLPPSTATTTELPEQWVPIVEDEKLPTKARYGASRPKIPPPNYLTHPRTHMHIGSGQPSTAQGGRSAKKRPSKTTTAAKTTTGSKSVKKK</sequence>
<reference evidence="9" key="1">
    <citation type="submission" date="2022-07" db="EMBL/GenBank/DDBJ databases">
        <title>Phylogenomic reconstructions and comparative analyses of Kickxellomycotina fungi.</title>
        <authorList>
            <person name="Reynolds N.K."/>
            <person name="Stajich J.E."/>
            <person name="Barry K."/>
            <person name="Grigoriev I.V."/>
            <person name="Crous P."/>
            <person name="Smith M.E."/>
        </authorList>
    </citation>
    <scope>NUCLEOTIDE SEQUENCE</scope>
    <source>
        <strain evidence="9">RSA 476</strain>
    </source>
</reference>
<dbReference type="SMART" id="SM00297">
    <property type="entry name" value="BROMO"/>
    <property type="match status" value="1"/>
</dbReference>
<evidence type="ECO:0000256" key="4">
    <source>
        <dbReference type="ARBA" id="ARBA00023163"/>
    </source>
</evidence>
<accession>A0A9W8M7M4</accession>
<keyword evidence="2" id="KW-0805">Transcription regulation</keyword>
<dbReference type="InterPro" id="IPR001487">
    <property type="entry name" value="Bromodomain"/>
</dbReference>
<evidence type="ECO:0000256" key="1">
    <source>
        <dbReference type="ARBA" id="ARBA00004123"/>
    </source>
</evidence>
<keyword evidence="5" id="KW-0539">Nucleus</keyword>
<keyword evidence="3 6" id="KW-0103">Bromodomain</keyword>
<dbReference type="Pfam" id="PF00439">
    <property type="entry name" value="Bromodomain"/>
    <property type="match status" value="1"/>
</dbReference>
<dbReference type="Gene3D" id="1.20.920.10">
    <property type="entry name" value="Bromodomain-like"/>
    <property type="match status" value="1"/>
</dbReference>
<dbReference type="GO" id="GO:0006325">
    <property type="term" value="P:chromatin organization"/>
    <property type="evidence" value="ECO:0007669"/>
    <property type="project" value="UniProtKB-ARBA"/>
</dbReference>
<feature type="region of interest" description="Disordered" evidence="7">
    <location>
        <begin position="1239"/>
        <end position="1267"/>
    </location>
</feature>
<dbReference type="EMBL" id="JANBUY010000003">
    <property type="protein sequence ID" value="KAJ2868456.1"/>
    <property type="molecule type" value="Genomic_DNA"/>
</dbReference>
<keyword evidence="10" id="KW-1185">Reference proteome</keyword>
<dbReference type="Gene3D" id="1.10.20.10">
    <property type="entry name" value="Histone, subunit A"/>
    <property type="match status" value="1"/>
</dbReference>
<dbReference type="InterPro" id="IPR006565">
    <property type="entry name" value="BTP"/>
</dbReference>
<dbReference type="Pfam" id="PF07524">
    <property type="entry name" value="Bromo_TP"/>
    <property type="match status" value="1"/>
</dbReference>
<feature type="compositionally biased region" description="Acidic residues" evidence="7">
    <location>
        <begin position="306"/>
        <end position="317"/>
    </location>
</feature>
<dbReference type="PANTHER" id="PTHR47343">
    <property type="entry name" value="TRANSCRIPTIONAL ACTIVATOR SPT7"/>
    <property type="match status" value="1"/>
</dbReference>
<dbReference type="GO" id="GO:0005198">
    <property type="term" value="F:structural molecule activity"/>
    <property type="evidence" value="ECO:0007669"/>
    <property type="project" value="TreeGrafter"/>
</dbReference>
<feature type="domain" description="Bromo" evidence="8">
    <location>
        <begin position="501"/>
        <end position="571"/>
    </location>
</feature>
<dbReference type="SMART" id="SM00576">
    <property type="entry name" value="BTP"/>
    <property type="match status" value="1"/>
</dbReference>
<keyword evidence="4" id="KW-0804">Transcription</keyword>
<dbReference type="PRINTS" id="PR00503">
    <property type="entry name" value="BROMODOMAIN"/>
</dbReference>
<dbReference type="InterPro" id="IPR009072">
    <property type="entry name" value="Histone-fold"/>
</dbReference>
<dbReference type="PANTHER" id="PTHR47343:SF1">
    <property type="entry name" value="TRANSCRIPTIONAL ACTIVATOR SPT7"/>
    <property type="match status" value="1"/>
</dbReference>
<evidence type="ECO:0000256" key="5">
    <source>
        <dbReference type="ARBA" id="ARBA00023242"/>
    </source>
</evidence>
<dbReference type="InterPro" id="IPR018359">
    <property type="entry name" value="Bromodomain_CS"/>
</dbReference>
<dbReference type="GO" id="GO:0005634">
    <property type="term" value="C:nucleus"/>
    <property type="evidence" value="ECO:0007669"/>
    <property type="project" value="UniProtKB-SubCell"/>
</dbReference>
<dbReference type="InterPro" id="IPR037782">
    <property type="entry name" value="Spt7"/>
</dbReference>
<dbReference type="InterPro" id="IPR036427">
    <property type="entry name" value="Bromodomain-like_sf"/>
</dbReference>
<dbReference type="GO" id="GO:0046982">
    <property type="term" value="F:protein heterodimerization activity"/>
    <property type="evidence" value="ECO:0007669"/>
    <property type="project" value="InterPro"/>
</dbReference>
<feature type="region of interest" description="Disordered" evidence="7">
    <location>
        <begin position="596"/>
        <end position="637"/>
    </location>
</feature>
<feature type="compositionally biased region" description="Acidic residues" evidence="7">
    <location>
        <begin position="611"/>
        <end position="620"/>
    </location>
</feature>
<feature type="region of interest" description="Disordered" evidence="7">
    <location>
        <begin position="1280"/>
        <end position="1342"/>
    </location>
</feature>
<gene>
    <name evidence="9" type="primary">SPT7</name>
    <name evidence="9" type="ORF">GGH94_000156</name>
</gene>
<dbReference type="Proteomes" id="UP001140074">
    <property type="component" value="Unassembled WGS sequence"/>
</dbReference>
<feature type="compositionally biased region" description="Polar residues" evidence="7">
    <location>
        <begin position="357"/>
        <end position="370"/>
    </location>
</feature>
<feature type="region of interest" description="Disordered" evidence="7">
    <location>
        <begin position="281"/>
        <end position="379"/>
    </location>
</feature>
<organism evidence="9 10">
    <name type="scientific">Coemansia aciculifera</name>
    <dbReference type="NCBI Taxonomy" id="417176"/>
    <lineage>
        <taxon>Eukaryota</taxon>
        <taxon>Fungi</taxon>
        <taxon>Fungi incertae sedis</taxon>
        <taxon>Zoopagomycota</taxon>
        <taxon>Kickxellomycotina</taxon>
        <taxon>Kickxellomycetes</taxon>
        <taxon>Kickxellales</taxon>
        <taxon>Kickxellaceae</taxon>
        <taxon>Coemansia</taxon>
    </lineage>
</organism>
<proteinExistence type="predicted"/>
<dbReference type="PROSITE" id="PS50014">
    <property type="entry name" value="BROMODOMAIN_2"/>
    <property type="match status" value="1"/>
</dbReference>
<dbReference type="GO" id="GO:0000124">
    <property type="term" value="C:SAGA complex"/>
    <property type="evidence" value="ECO:0007669"/>
    <property type="project" value="InterPro"/>
</dbReference>
<dbReference type="GO" id="GO:0006357">
    <property type="term" value="P:regulation of transcription by RNA polymerase II"/>
    <property type="evidence" value="ECO:0007669"/>
    <property type="project" value="TreeGrafter"/>
</dbReference>